<dbReference type="SUPFAM" id="SSF81383">
    <property type="entry name" value="F-box domain"/>
    <property type="match status" value="1"/>
</dbReference>
<dbReference type="PANTHER" id="PTHR31900:SF30">
    <property type="entry name" value="SUPERFAMILY PROTEIN, PUTATIVE-RELATED"/>
    <property type="match status" value="1"/>
</dbReference>
<dbReference type="InterPro" id="IPR032675">
    <property type="entry name" value="LRR_dom_sf"/>
</dbReference>
<evidence type="ECO:0000259" key="1">
    <source>
        <dbReference type="SMART" id="SM00579"/>
    </source>
</evidence>
<dbReference type="InterPro" id="IPR050232">
    <property type="entry name" value="FBL13/AtMIF1-like"/>
</dbReference>
<dbReference type="SUPFAM" id="SSF52047">
    <property type="entry name" value="RNI-like"/>
    <property type="match status" value="1"/>
</dbReference>
<dbReference type="EMBL" id="NQVE01000192">
    <property type="protein sequence ID" value="RAL41007.1"/>
    <property type="molecule type" value="Genomic_DNA"/>
</dbReference>
<reference evidence="2 4" key="1">
    <citation type="submission" date="2018-06" db="EMBL/GenBank/DDBJ databases">
        <title>The Genome of Cuscuta australis (Dodder) Provides Insight into the Evolution of Plant Parasitism.</title>
        <authorList>
            <person name="Liu H."/>
        </authorList>
    </citation>
    <scope>NUCLEOTIDE SEQUENCE [LARGE SCALE GENOMIC DNA]</scope>
    <source>
        <strain evidence="4">cv. Yunnan</strain>
        <strain evidence="2">Yunnan</strain>
        <tissue evidence="2">Vines</tissue>
    </source>
</reference>
<dbReference type="SMART" id="SM00579">
    <property type="entry name" value="FBD"/>
    <property type="match status" value="1"/>
</dbReference>
<dbReference type="Proteomes" id="UP000249390">
    <property type="component" value="Unassembled WGS sequence"/>
</dbReference>
<gene>
    <name evidence="2" type="ORF">DM860_008704</name>
    <name evidence="3" type="ORF">DM860_008705</name>
</gene>
<dbReference type="PANTHER" id="PTHR31900">
    <property type="entry name" value="F-BOX/RNI SUPERFAMILY PROTEIN-RELATED"/>
    <property type="match status" value="1"/>
</dbReference>
<dbReference type="InterPro" id="IPR001810">
    <property type="entry name" value="F-box_dom"/>
</dbReference>
<sequence length="467" mass="53591">MEAFDEKRLNDGCIDRISRLPDEILGEILCRLTTKKAAATCILSTRWRKVFPYKVPLTQIHLDDTELLRGPQRYCKCFADFVSRLFNGSLLDDIGVEKVVLHCEKYYDYAEIFSWFGAIIRLNVKKLHLILPYSPRILDGFFSIFNGFGSLVELEFESEYNLYVPDDIVLPNLKKLSLFTMSLPRYGYSINELIRGCPMLEELSIVEVNFGGMDSIYIQSDLLKKLCIEFYNREDECTIVIDAPNLEYFVYAGSKVSDFAIKSFKSLHSASLDFDLMGGFSNDSYSREAKIFEECSIANRLCLYGAAVLALDSVTLCTFPNLTCLALGSVGSWYKCEMLAHFLQKAPKLESLKFEKELDVHARWDVGAFAAFESVLHEFPVCLKRSLKKIELLQLHGHEDEIKLIEYFLKNGRVLQEVVVVYYRNPLDPDILSRFSGCPKCSTKCQVLFKEGDNETASYPDNRRQWF</sequence>
<dbReference type="InterPro" id="IPR006566">
    <property type="entry name" value="FBD"/>
</dbReference>
<dbReference type="EMBL" id="NQVE01000192">
    <property type="protein sequence ID" value="RAL41006.1"/>
    <property type="molecule type" value="Genomic_DNA"/>
</dbReference>
<evidence type="ECO:0000313" key="2">
    <source>
        <dbReference type="EMBL" id="RAL41006.1"/>
    </source>
</evidence>
<dbReference type="AlphaFoldDB" id="A0A328D627"/>
<feature type="domain" description="FBD" evidence="1">
    <location>
        <begin position="381"/>
        <end position="450"/>
    </location>
</feature>
<name>A0A328D627_9ASTE</name>
<protein>
    <recommendedName>
        <fullName evidence="1">FBD domain-containing protein</fullName>
    </recommendedName>
</protein>
<dbReference type="Pfam" id="PF00646">
    <property type="entry name" value="F-box"/>
    <property type="match status" value="1"/>
</dbReference>
<proteinExistence type="predicted"/>
<dbReference type="InterPro" id="IPR055411">
    <property type="entry name" value="LRR_FXL15/At3g58940/PEG3-like"/>
</dbReference>
<evidence type="ECO:0000313" key="3">
    <source>
        <dbReference type="EMBL" id="RAL41007.1"/>
    </source>
</evidence>
<dbReference type="InterPro" id="IPR036047">
    <property type="entry name" value="F-box-like_dom_sf"/>
</dbReference>
<evidence type="ECO:0000313" key="4">
    <source>
        <dbReference type="Proteomes" id="UP000249390"/>
    </source>
</evidence>
<dbReference type="Pfam" id="PF24758">
    <property type="entry name" value="LRR_At5g56370"/>
    <property type="match status" value="1"/>
</dbReference>
<dbReference type="Pfam" id="PF08387">
    <property type="entry name" value="FBD"/>
    <property type="match status" value="1"/>
</dbReference>
<accession>A0A328D627</accession>
<organism evidence="2 4">
    <name type="scientific">Cuscuta australis</name>
    <dbReference type="NCBI Taxonomy" id="267555"/>
    <lineage>
        <taxon>Eukaryota</taxon>
        <taxon>Viridiplantae</taxon>
        <taxon>Streptophyta</taxon>
        <taxon>Embryophyta</taxon>
        <taxon>Tracheophyta</taxon>
        <taxon>Spermatophyta</taxon>
        <taxon>Magnoliopsida</taxon>
        <taxon>eudicotyledons</taxon>
        <taxon>Gunneridae</taxon>
        <taxon>Pentapetalae</taxon>
        <taxon>asterids</taxon>
        <taxon>lamiids</taxon>
        <taxon>Solanales</taxon>
        <taxon>Convolvulaceae</taxon>
        <taxon>Cuscuteae</taxon>
        <taxon>Cuscuta</taxon>
        <taxon>Cuscuta subgen. Grammica</taxon>
        <taxon>Cuscuta sect. Cleistogrammica</taxon>
    </lineage>
</organism>
<keyword evidence="4" id="KW-1185">Reference proteome</keyword>
<comment type="caution">
    <text evidence="2">The sequence shown here is derived from an EMBL/GenBank/DDBJ whole genome shotgun (WGS) entry which is preliminary data.</text>
</comment>
<dbReference type="Gene3D" id="3.80.10.10">
    <property type="entry name" value="Ribonuclease Inhibitor"/>
    <property type="match status" value="1"/>
</dbReference>